<dbReference type="RefSeq" id="WP_101299697.1">
    <property type="nucleotide sequence ID" value="NZ_CP025197.1"/>
</dbReference>
<keyword evidence="1" id="KW-1133">Transmembrane helix</keyword>
<feature type="transmembrane region" description="Helical" evidence="1">
    <location>
        <begin position="131"/>
        <end position="151"/>
    </location>
</feature>
<sequence>MDKRINKMIPLSFDLKTVGYGGYFILLAFAATIIFHLMLMGGSATKYISLQTTVFIISVVGVLVWILPAYVEVVKPESKELILSLPIDGLTFGFLRMVRLFALYTVFVLTLLFVVYVIGNENRLEYGIVEVFLISGAVFFISGLGMTVFLISKNLVIGYGIPILWVSISFFYRGGASWLWHTCHWINPNPFESSLKYAVSHWITGMVLYIISAFIIKQREYLMG</sequence>
<evidence type="ECO:0000313" key="2">
    <source>
        <dbReference type="EMBL" id="AUG56888.1"/>
    </source>
</evidence>
<dbReference type="Proteomes" id="UP000239720">
    <property type="component" value="Unassembled WGS sequence"/>
</dbReference>
<dbReference type="Proteomes" id="UP000233534">
    <property type="component" value="Chromosome"/>
</dbReference>
<accession>A0A2K9E3D7</accession>
<dbReference type="EMBL" id="NEMB01000003">
    <property type="protein sequence ID" value="PQQ66914.1"/>
    <property type="molecule type" value="Genomic_DNA"/>
</dbReference>
<reference evidence="2 4" key="1">
    <citation type="submission" date="2017-12" db="EMBL/GenBank/DDBJ databases">
        <title>Complete genome sequence of Herbivorax saccincola GGR1, a novel Cellulosome-producing hydrolytic bacterium in a thermophilic biogas plant, established by Illumina and Nanopore MinION sequencing.</title>
        <authorList>
            <person name="Pechtl A."/>
            <person name="Ruckert C."/>
            <person name="Koeck D.E."/>
            <person name="Maus I."/>
            <person name="Winkler A."/>
            <person name="Kalinowski J."/>
            <person name="Puhler A."/>
            <person name="Schwarz W.W."/>
            <person name="Zverlov V.V."/>
            <person name="Schluter A."/>
            <person name="Liebl W."/>
        </authorList>
    </citation>
    <scope>NUCLEOTIDE SEQUENCE [LARGE SCALE GENOMIC DNA]</scope>
    <source>
        <strain evidence="2">GGR1</strain>
        <strain evidence="4">SR1</strain>
    </source>
</reference>
<dbReference type="OrthoDB" id="2086538at2"/>
<feature type="transmembrane region" description="Helical" evidence="1">
    <location>
        <begin position="20"/>
        <end position="41"/>
    </location>
</feature>
<feature type="transmembrane region" description="Helical" evidence="1">
    <location>
        <begin position="47"/>
        <end position="71"/>
    </location>
</feature>
<protein>
    <recommendedName>
        <fullName evidence="6">ABC-2 family transporter protein</fullName>
    </recommendedName>
</protein>
<reference evidence="3 5" key="2">
    <citation type="journal article" date="2018" name="Syst. Appl. Microbiol.">
        <title>Characterization and high-quality draft genome sequence of Herbivorax saccincola A7, an anaerobic, alkaliphilic, thermophilic, cellulolytic, and xylanolytic bacterium.</title>
        <authorList>
            <person name="Aikawa S."/>
            <person name="Baramee S."/>
            <person name="Sermsathanaswadi J."/>
            <person name="Thianheng P."/>
            <person name="Tachaapaikoon C."/>
            <person name="Shikata A."/>
            <person name="Waeonukul R."/>
            <person name="Pason P."/>
            <person name="Ratanakhanokchai K."/>
            <person name="Kosugi A."/>
        </authorList>
    </citation>
    <scope>NUCLEOTIDE SEQUENCE [LARGE SCALE GENOMIC DNA]</scope>
    <source>
        <strain evidence="3 5">A7</strain>
    </source>
</reference>
<keyword evidence="4" id="KW-1185">Reference proteome</keyword>
<organism evidence="2 4">
    <name type="scientific">Acetivibrio saccincola</name>
    <dbReference type="NCBI Taxonomy" id="1677857"/>
    <lineage>
        <taxon>Bacteria</taxon>
        <taxon>Bacillati</taxon>
        <taxon>Bacillota</taxon>
        <taxon>Clostridia</taxon>
        <taxon>Eubacteriales</taxon>
        <taxon>Oscillospiraceae</taxon>
        <taxon>Acetivibrio</taxon>
    </lineage>
</organism>
<proteinExistence type="predicted"/>
<feature type="transmembrane region" description="Helical" evidence="1">
    <location>
        <begin position="100"/>
        <end position="119"/>
    </location>
</feature>
<evidence type="ECO:0000256" key="1">
    <source>
        <dbReference type="SAM" id="Phobius"/>
    </source>
</evidence>
<dbReference type="EMBL" id="CP025197">
    <property type="protein sequence ID" value="AUG56888.1"/>
    <property type="molecule type" value="Genomic_DNA"/>
</dbReference>
<dbReference type="AlphaFoldDB" id="A0A2K9E3D7"/>
<keyword evidence="1" id="KW-0472">Membrane</keyword>
<feature type="transmembrane region" description="Helical" evidence="1">
    <location>
        <begin position="195"/>
        <end position="216"/>
    </location>
</feature>
<dbReference type="KEGG" id="hsc:HVS_04765"/>
<feature type="transmembrane region" description="Helical" evidence="1">
    <location>
        <begin position="156"/>
        <end position="175"/>
    </location>
</feature>
<name>A0A2K9E3D7_9FIRM</name>
<evidence type="ECO:0008006" key="6">
    <source>
        <dbReference type="Google" id="ProtNLM"/>
    </source>
</evidence>
<evidence type="ECO:0000313" key="5">
    <source>
        <dbReference type="Proteomes" id="UP000239720"/>
    </source>
</evidence>
<keyword evidence="1" id="KW-0812">Transmembrane</keyword>
<gene>
    <name evidence="3" type="ORF">B9R14_09270</name>
    <name evidence="2" type="ORF">HVS_04765</name>
</gene>
<evidence type="ECO:0000313" key="3">
    <source>
        <dbReference type="EMBL" id="PQQ66914.1"/>
    </source>
</evidence>
<evidence type="ECO:0000313" key="4">
    <source>
        <dbReference type="Proteomes" id="UP000233534"/>
    </source>
</evidence>